<proteinExistence type="predicted"/>
<protein>
    <submittedName>
        <fullName evidence="2">Uncharacterized protein</fullName>
    </submittedName>
</protein>
<name>A0A8J4TII8_9TREM</name>
<evidence type="ECO:0000256" key="1">
    <source>
        <dbReference type="SAM" id="MobiDB-lite"/>
    </source>
</evidence>
<dbReference type="EMBL" id="LUCH01000281">
    <property type="protein sequence ID" value="KAF5405574.1"/>
    <property type="molecule type" value="Genomic_DNA"/>
</dbReference>
<feature type="region of interest" description="Disordered" evidence="1">
    <location>
        <begin position="1"/>
        <end position="22"/>
    </location>
</feature>
<gene>
    <name evidence="2" type="ORF">PHET_00822</name>
</gene>
<comment type="caution">
    <text evidence="2">The sequence shown here is derived from an EMBL/GenBank/DDBJ whole genome shotgun (WGS) entry which is preliminary data.</text>
</comment>
<sequence>MNDQEFYDTFKRSRQPMPANISPETFEEIIRRDHVKREFISKFTNIYEDVPPYRPSVDMRQPAARDSVPVRRSSPPHPQTPPRYSTYEDSAVNYQPERITVLFSNMDKKWEPKVIKYLDQHWKSNACFASIYPILLKLEQNVGPGWRVDKIGSPRLVQSDAVPESTLNFQFSPDRQIYSVWRQRVREF</sequence>
<evidence type="ECO:0000313" key="2">
    <source>
        <dbReference type="EMBL" id="KAF5405574.1"/>
    </source>
</evidence>
<reference evidence="2" key="1">
    <citation type="submission" date="2019-05" db="EMBL/GenBank/DDBJ databases">
        <title>Annotation for the trematode Paragonimus heterotremus.</title>
        <authorList>
            <person name="Choi Y.-J."/>
        </authorList>
    </citation>
    <scope>NUCLEOTIDE SEQUENCE</scope>
    <source>
        <strain evidence="2">LC</strain>
    </source>
</reference>
<dbReference type="OrthoDB" id="6227550at2759"/>
<feature type="region of interest" description="Disordered" evidence="1">
    <location>
        <begin position="54"/>
        <end position="87"/>
    </location>
</feature>
<dbReference type="AlphaFoldDB" id="A0A8J4TII8"/>
<organism evidence="2 3">
    <name type="scientific">Paragonimus heterotremus</name>
    <dbReference type="NCBI Taxonomy" id="100268"/>
    <lineage>
        <taxon>Eukaryota</taxon>
        <taxon>Metazoa</taxon>
        <taxon>Spiralia</taxon>
        <taxon>Lophotrochozoa</taxon>
        <taxon>Platyhelminthes</taxon>
        <taxon>Trematoda</taxon>
        <taxon>Digenea</taxon>
        <taxon>Plagiorchiida</taxon>
        <taxon>Troglotremata</taxon>
        <taxon>Troglotrematidae</taxon>
        <taxon>Paragonimus</taxon>
    </lineage>
</organism>
<accession>A0A8J4TII8</accession>
<evidence type="ECO:0000313" key="3">
    <source>
        <dbReference type="Proteomes" id="UP000748531"/>
    </source>
</evidence>
<keyword evidence="3" id="KW-1185">Reference proteome</keyword>
<dbReference type="Proteomes" id="UP000748531">
    <property type="component" value="Unassembled WGS sequence"/>
</dbReference>